<reference evidence="1" key="1">
    <citation type="submission" date="2022-05" db="EMBL/GenBank/DDBJ databases">
        <authorList>
            <person name="Sun X."/>
        </authorList>
    </citation>
    <scope>NUCLEOTIDE SEQUENCE</scope>
    <source>
        <strain evidence="1">Ai-910</strain>
    </source>
</reference>
<dbReference type="EMBL" id="CP098400">
    <property type="protein sequence ID" value="URW80100.1"/>
    <property type="molecule type" value="Genomic_DNA"/>
</dbReference>
<dbReference type="AlphaFoldDB" id="A0A9J6ZQ93"/>
<name>A0A9J6ZQ93_9BACT</name>
<dbReference type="InterPro" id="IPR019861">
    <property type="entry name" value="PorP/SprF_Bacteroidetes"/>
</dbReference>
<dbReference type="RefSeq" id="WP_250724216.1">
    <property type="nucleotide sequence ID" value="NZ_CP098400.1"/>
</dbReference>
<dbReference type="Proteomes" id="UP001056426">
    <property type="component" value="Chromosome"/>
</dbReference>
<dbReference type="KEGG" id="alkq:M9189_01835"/>
<dbReference type="NCBIfam" id="TIGR03519">
    <property type="entry name" value="T9SS_PorP_fam"/>
    <property type="match status" value="1"/>
</dbReference>
<dbReference type="Pfam" id="PF11751">
    <property type="entry name" value="PorP_SprF"/>
    <property type="match status" value="1"/>
</dbReference>
<sequence length="302" mass="33819">MRLRLLTILTFCCCISGYSQKEVLMTQYMHNRYAVNTAFAGSAETLSALLSARMQWTGMNDAPKAQFFSMHAPLKNDNIALGLSAFNENVAIAQNTGLSASYAYRVRTSTTNRLAFSISGGFYSARLNWHKVNLQDETDEVFRDNENYIKPALGFGMAWYGTDFFLGLSIPDMFYNGQLAHESSEIELPETDYFLTGGYLFPLGGLISMQPSFLVRFKPSGTTVADLSASFIYDNTFWLGAAYRTNSEIIALAAWQATPQLRVIYSYDYPTGDLSNMNSGSHEISLKFDFGYKVNTVSPRFF</sequence>
<keyword evidence="2" id="KW-1185">Reference proteome</keyword>
<evidence type="ECO:0000313" key="1">
    <source>
        <dbReference type="EMBL" id="URW80100.1"/>
    </source>
</evidence>
<gene>
    <name evidence="1" type="ORF">M9189_01835</name>
</gene>
<proteinExistence type="predicted"/>
<evidence type="ECO:0000313" key="2">
    <source>
        <dbReference type="Proteomes" id="UP001056426"/>
    </source>
</evidence>
<protein>
    <submittedName>
        <fullName evidence="1">Type IX secretion system membrane protein PorP/SprF</fullName>
    </submittedName>
</protein>
<organism evidence="1 2">
    <name type="scientific">Xiashengella succiniciproducens</name>
    <dbReference type="NCBI Taxonomy" id="2949635"/>
    <lineage>
        <taxon>Bacteria</taxon>
        <taxon>Pseudomonadati</taxon>
        <taxon>Bacteroidota</taxon>
        <taxon>Bacteroidia</taxon>
        <taxon>Marinilabiliales</taxon>
        <taxon>Marinilabiliaceae</taxon>
        <taxon>Xiashengella</taxon>
    </lineage>
</organism>
<reference evidence="1" key="2">
    <citation type="submission" date="2022-06" db="EMBL/GenBank/DDBJ databases">
        <title>Xiashengella guii gen. nov. sp. nov., a bacterium isolated form anaerobic digestion tank.</title>
        <authorList>
            <person name="Huang H."/>
        </authorList>
    </citation>
    <scope>NUCLEOTIDE SEQUENCE</scope>
    <source>
        <strain evidence="1">Ai-910</strain>
    </source>
</reference>
<accession>A0A9J6ZQ93</accession>